<dbReference type="PANTHER" id="PTHR43768:SF24">
    <property type="entry name" value="TREHALOSE 6-PHOSPHATE PHOSPHATASE"/>
    <property type="match status" value="1"/>
</dbReference>
<dbReference type="KEGG" id="zju:107423615"/>
<comment type="similarity">
    <text evidence="4 8">Belongs to the trehalose phosphatase family.</text>
</comment>
<sequence>MGLQKDTESIQRARFDDCGEVIVGSYSSWLTKYPSALDNFDEMMKLAEGKKVVVFLDYDGTLSKIVKDPDKATMTQNMREAVKNVALHFPTAVISGRGRDKVLEFVQLDEVYYAGSHGMDISTPSGSSKYGSDIHQTITINEKGEEVVDFCPAKEFLPTIQEIVIMLRDKTKHIKGAIVEDNKFCLSVHFRCVEDKDVGDLKSMVEDMMQGYPNFKISEGKKVMEIRPNIEWDKGRALLYLLDTLGFGNSNDVLPIYIGDDKTDEDAFKVIQSRGEDQGLAIVVSSTPKETEASYSLREPNQVKSFLKRLVKWKQDLQPSI</sequence>
<evidence type="ECO:0000313" key="9">
    <source>
        <dbReference type="Proteomes" id="UP001652623"/>
    </source>
</evidence>
<dbReference type="InterPro" id="IPR023214">
    <property type="entry name" value="HAD_sf"/>
</dbReference>
<dbReference type="EC" id="3.1.3.12" evidence="8"/>
<proteinExistence type="inferred from homology"/>
<dbReference type="InterPro" id="IPR006379">
    <property type="entry name" value="HAD-SF_hydro_IIB"/>
</dbReference>
<reference evidence="10" key="1">
    <citation type="submission" date="2025-08" db="UniProtKB">
        <authorList>
            <consortium name="RefSeq"/>
        </authorList>
    </citation>
    <scope>IDENTIFICATION</scope>
    <source>
        <tissue evidence="10">Seedling</tissue>
    </source>
</reference>
<comment type="catalytic activity">
    <reaction evidence="1 8">
        <text>alpha,alpha-trehalose 6-phosphate + H2O = alpha,alpha-trehalose + phosphate</text>
        <dbReference type="Rhea" id="RHEA:23420"/>
        <dbReference type="ChEBI" id="CHEBI:15377"/>
        <dbReference type="ChEBI" id="CHEBI:16551"/>
        <dbReference type="ChEBI" id="CHEBI:43474"/>
        <dbReference type="ChEBI" id="CHEBI:58429"/>
        <dbReference type="EC" id="3.1.3.12"/>
    </reaction>
</comment>
<keyword evidence="9" id="KW-1185">Reference proteome</keyword>
<accession>A0A6P4A5G3</accession>
<evidence type="ECO:0000256" key="8">
    <source>
        <dbReference type="RuleBase" id="RU361117"/>
    </source>
</evidence>
<dbReference type="InterPro" id="IPR036412">
    <property type="entry name" value="HAD-like_sf"/>
</dbReference>
<protein>
    <recommendedName>
        <fullName evidence="8">Trehalose 6-phosphate phosphatase</fullName>
        <ecNumber evidence="8">3.1.3.12</ecNumber>
    </recommendedName>
</protein>
<evidence type="ECO:0000256" key="2">
    <source>
        <dbReference type="ARBA" id="ARBA00001968"/>
    </source>
</evidence>
<evidence type="ECO:0000256" key="3">
    <source>
        <dbReference type="ARBA" id="ARBA00005199"/>
    </source>
</evidence>
<dbReference type="InterPro" id="IPR003337">
    <property type="entry name" value="Trehalose_PPase"/>
</dbReference>
<evidence type="ECO:0000256" key="7">
    <source>
        <dbReference type="ARBA" id="ARBA00025274"/>
    </source>
</evidence>
<dbReference type="GO" id="GO:0004805">
    <property type="term" value="F:trehalose-phosphatase activity"/>
    <property type="evidence" value="ECO:0007669"/>
    <property type="project" value="UniProtKB-EC"/>
</dbReference>
<evidence type="ECO:0000256" key="5">
    <source>
        <dbReference type="ARBA" id="ARBA00022801"/>
    </source>
</evidence>
<name>A0A6P4A5G3_ZIZJJ</name>
<dbReference type="NCBIfam" id="TIGR00685">
    <property type="entry name" value="T6PP"/>
    <property type="match status" value="1"/>
</dbReference>
<keyword evidence="6" id="KW-0346">Stress response</keyword>
<dbReference type="UniPathway" id="UPA00299"/>
<comment type="function">
    <text evidence="7">Removes the phosphate from trehalose 6-phosphate to produce free trehalose. Trehalose accumulation in plant may improve abiotic stress tolerance.</text>
</comment>
<dbReference type="NCBIfam" id="TIGR01484">
    <property type="entry name" value="HAD-SF-IIB"/>
    <property type="match status" value="1"/>
</dbReference>
<dbReference type="InParanoid" id="A0A6P4A5G3"/>
<dbReference type="GO" id="GO:0005992">
    <property type="term" value="P:trehalose biosynthetic process"/>
    <property type="evidence" value="ECO:0007669"/>
    <property type="project" value="UniProtKB-UniPathway"/>
</dbReference>
<dbReference type="SUPFAM" id="SSF56784">
    <property type="entry name" value="HAD-like"/>
    <property type="match status" value="1"/>
</dbReference>
<organism evidence="9 10">
    <name type="scientific">Ziziphus jujuba</name>
    <name type="common">Chinese jujube</name>
    <name type="synonym">Ziziphus sativa</name>
    <dbReference type="NCBI Taxonomy" id="326968"/>
    <lineage>
        <taxon>Eukaryota</taxon>
        <taxon>Viridiplantae</taxon>
        <taxon>Streptophyta</taxon>
        <taxon>Embryophyta</taxon>
        <taxon>Tracheophyta</taxon>
        <taxon>Spermatophyta</taxon>
        <taxon>Magnoliopsida</taxon>
        <taxon>eudicotyledons</taxon>
        <taxon>Gunneridae</taxon>
        <taxon>Pentapetalae</taxon>
        <taxon>rosids</taxon>
        <taxon>fabids</taxon>
        <taxon>Rosales</taxon>
        <taxon>Rhamnaceae</taxon>
        <taxon>Paliureae</taxon>
        <taxon>Ziziphus</taxon>
    </lineage>
</organism>
<dbReference type="Pfam" id="PF02358">
    <property type="entry name" value="Trehalose_PPase"/>
    <property type="match status" value="1"/>
</dbReference>
<evidence type="ECO:0000256" key="6">
    <source>
        <dbReference type="ARBA" id="ARBA00023016"/>
    </source>
</evidence>
<dbReference type="InterPro" id="IPR044651">
    <property type="entry name" value="OTSB-like"/>
</dbReference>
<evidence type="ECO:0000256" key="4">
    <source>
        <dbReference type="ARBA" id="ARBA00008770"/>
    </source>
</evidence>
<evidence type="ECO:0000313" key="10">
    <source>
        <dbReference type="RefSeq" id="XP_015888685.1"/>
    </source>
</evidence>
<dbReference type="GeneID" id="107423615"/>
<dbReference type="PANTHER" id="PTHR43768">
    <property type="entry name" value="TREHALOSE 6-PHOSPHATE PHOSPHATASE"/>
    <property type="match status" value="1"/>
</dbReference>
<evidence type="ECO:0000256" key="1">
    <source>
        <dbReference type="ARBA" id="ARBA00000500"/>
    </source>
</evidence>
<dbReference type="RefSeq" id="XP_015888685.1">
    <property type="nucleotide sequence ID" value="XM_016033199.3"/>
</dbReference>
<dbReference type="FunFam" id="3.40.50.1000:FF:000073">
    <property type="entry name" value="Trehalose 6-phosphate phosphatase"/>
    <property type="match status" value="1"/>
</dbReference>
<comment type="cofactor">
    <cofactor evidence="2 8">
        <name>a divalent metal cation</name>
        <dbReference type="ChEBI" id="CHEBI:60240"/>
    </cofactor>
</comment>
<dbReference type="AlphaFoldDB" id="A0A6P4A5G3"/>
<dbReference type="Gene3D" id="3.40.50.1000">
    <property type="entry name" value="HAD superfamily/HAD-like"/>
    <property type="match status" value="2"/>
</dbReference>
<keyword evidence="5 8" id="KW-0378">Hydrolase</keyword>
<comment type="pathway">
    <text evidence="3 8">Glycan biosynthesis; trehalose biosynthesis.</text>
</comment>
<dbReference type="Proteomes" id="UP001652623">
    <property type="component" value="Chromosome 7"/>
</dbReference>
<gene>
    <name evidence="10" type="primary">LOC107423615</name>
</gene>